<name>A0A5M9J9C2_MONFR</name>
<evidence type="ECO:0000256" key="2">
    <source>
        <dbReference type="ARBA" id="ARBA00022692"/>
    </source>
</evidence>
<keyword evidence="3" id="KW-1133">Transmembrane helix</keyword>
<feature type="chain" id="PRO_5024336737" description="LicD/FKTN/FKRP nucleotidyltransferase domain-containing protein" evidence="6">
    <location>
        <begin position="24"/>
        <end position="414"/>
    </location>
</feature>
<protein>
    <recommendedName>
        <fullName evidence="7">LicD/FKTN/FKRP nucleotidyltransferase domain-containing protein</fullName>
    </recommendedName>
</protein>
<accession>A0A5M9J9C2</accession>
<dbReference type="AlphaFoldDB" id="A0A5M9J9C2"/>
<reference evidence="8 9" key="1">
    <citation type="submission" date="2019-06" db="EMBL/GenBank/DDBJ databases">
        <title>Genome Sequence of the Brown Rot Fungal Pathogen Monilinia fructicola.</title>
        <authorList>
            <person name="De Miccolis Angelini R.M."/>
            <person name="Landi L."/>
            <person name="Abate D."/>
            <person name="Pollastro S."/>
            <person name="Romanazzi G."/>
            <person name="Faretra F."/>
        </authorList>
    </citation>
    <scope>NUCLEOTIDE SEQUENCE [LARGE SCALE GENOMIC DNA]</scope>
    <source>
        <strain evidence="8 9">Mfrc123</strain>
    </source>
</reference>
<feature type="compositionally biased region" description="Basic residues" evidence="5">
    <location>
        <begin position="400"/>
        <end position="414"/>
    </location>
</feature>
<evidence type="ECO:0000256" key="1">
    <source>
        <dbReference type="ARBA" id="ARBA00004167"/>
    </source>
</evidence>
<evidence type="ECO:0000256" key="4">
    <source>
        <dbReference type="ARBA" id="ARBA00023136"/>
    </source>
</evidence>
<comment type="caution">
    <text evidence="8">The sequence shown here is derived from an EMBL/GenBank/DDBJ whole genome shotgun (WGS) entry which is preliminary data.</text>
</comment>
<evidence type="ECO:0000259" key="7">
    <source>
        <dbReference type="Pfam" id="PF04991"/>
    </source>
</evidence>
<dbReference type="InterPro" id="IPR007074">
    <property type="entry name" value="LicD/FKTN/FKRP_NTP_transf"/>
</dbReference>
<proteinExistence type="predicted"/>
<dbReference type="PANTHER" id="PTHR15407:SF28">
    <property type="entry name" value="RIBITOL-5-PHOSPHATE TRANSFERASE FKTN"/>
    <property type="match status" value="1"/>
</dbReference>
<dbReference type="VEuPathDB" id="FungiDB:MFRU_013g00750"/>
<feature type="domain" description="LicD/FKTN/FKRP nucleotidyltransferase" evidence="7">
    <location>
        <begin position="90"/>
        <end position="198"/>
    </location>
</feature>
<feature type="region of interest" description="Disordered" evidence="5">
    <location>
        <begin position="275"/>
        <end position="414"/>
    </location>
</feature>
<dbReference type="InterPro" id="IPR009644">
    <property type="entry name" value="FKTN/MNN4/W02B3.4-1"/>
</dbReference>
<dbReference type="EMBL" id="VICG01000015">
    <property type="protein sequence ID" value="KAA8564469.1"/>
    <property type="molecule type" value="Genomic_DNA"/>
</dbReference>
<keyword evidence="9" id="KW-1185">Reference proteome</keyword>
<keyword evidence="6" id="KW-0732">Signal</keyword>
<gene>
    <name evidence="8" type="ORF">EYC84_011402</name>
</gene>
<keyword evidence="4" id="KW-0472">Membrane</keyword>
<feature type="compositionally biased region" description="Low complexity" evidence="5">
    <location>
        <begin position="297"/>
        <end position="311"/>
    </location>
</feature>
<evidence type="ECO:0000313" key="9">
    <source>
        <dbReference type="Proteomes" id="UP000322873"/>
    </source>
</evidence>
<dbReference type="Proteomes" id="UP000322873">
    <property type="component" value="Unassembled WGS sequence"/>
</dbReference>
<feature type="signal peptide" evidence="6">
    <location>
        <begin position="1"/>
        <end position="23"/>
    </location>
</feature>
<dbReference type="GO" id="GO:0009100">
    <property type="term" value="P:glycoprotein metabolic process"/>
    <property type="evidence" value="ECO:0007669"/>
    <property type="project" value="UniProtKB-ARBA"/>
</dbReference>
<dbReference type="Pfam" id="PF04991">
    <property type="entry name" value="LicD"/>
    <property type="match status" value="2"/>
</dbReference>
<evidence type="ECO:0000256" key="6">
    <source>
        <dbReference type="SAM" id="SignalP"/>
    </source>
</evidence>
<evidence type="ECO:0000256" key="3">
    <source>
        <dbReference type="ARBA" id="ARBA00022989"/>
    </source>
</evidence>
<evidence type="ECO:0000256" key="5">
    <source>
        <dbReference type="SAM" id="MobiDB-lite"/>
    </source>
</evidence>
<evidence type="ECO:0000313" key="8">
    <source>
        <dbReference type="EMBL" id="KAA8564469.1"/>
    </source>
</evidence>
<comment type="subcellular location">
    <subcellularLocation>
        <location evidence="1">Membrane</location>
        <topology evidence="1">Single-pass membrane protein</topology>
    </subcellularLocation>
</comment>
<feature type="domain" description="LicD/FKTN/FKRP nucleotidyltransferase" evidence="7">
    <location>
        <begin position="209"/>
        <end position="246"/>
    </location>
</feature>
<dbReference type="PANTHER" id="PTHR15407">
    <property type="entry name" value="FUKUTIN-RELATED"/>
    <property type="match status" value="1"/>
</dbReference>
<organism evidence="8 9">
    <name type="scientific">Monilinia fructicola</name>
    <name type="common">Brown rot fungus</name>
    <name type="synonym">Ciboria fructicola</name>
    <dbReference type="NCBI Taxonomy" id="38448"/>
    <lineage>
        <taxon>Eukaryota</taxon>
        <taxon>Fungi</taxon>
        <taxon>Dikarya</taxon>
        <taxon>Ascomycota</taxon>
        <taxon>Pezizomycotina</taxon>
        <taxon>Leotiomycetes</taxon>
        <taxon>Helotiales</taxon>
        <taxon>Sclerotiniaceae</taxon>
        <taxon>Monilinia</taxon>
    </lineage>
</organism>
<keyword evidence="2" id="KW-0812">Transmembrane</keyword>
<sequence length="414" mass="47370">MRSPNVIGAIATTFILLNSFAYASPTPNEEPAAPIEARDEPPNTKYFHEPGGGDALGHYDIRYFQGKPVTYEEKQDTLKHLIRSYLTIFRERNIETWIAHGTLLGWWWNGKIMPWDWDLDTQVSSATLAWLGENMNMTTHNYTGRAEDGSSFTRQYLLDVNPWNWERVRGDGMNVIDARWIDLRNGLFIDITGLAEVNPSTQPGVWSCKNYHRYRTRDLYPLRETEFEGVPALVPYSFDKVLTDEYSPRALTKTLHEGHRWIPEQKEWIPEKPIGIHENGNEQADQEQPHDEPQAAPPNQEQKQEQAPPQEQKQDHPHMPRSIQSDANPKAGLKNLLKRPDGPQRARNGRRRRPMKGRPDCAPASNWTMERSRVQAPGGEETRAPRAGPATRAMGEGTKPRFRGAARTHRAISF</sequence>
<feature type="compositionally biased region" description="Basic residues" evidence="5">
    <location>
        <begin position="347"/>
        <end position="356"/>
    </location>
</feature>
<dbReference type="GO" id="GO:0016020">
    <property type="term" value="C:membrane"/>
    <property type="evidence" value="ECO:0007669"/>
    <property type="project" value="UniProtKB-SubCell"/>
</dbReference>